<evidence type="ECO:0000313" key="6">
    <source>
        <dbReference type="Proteomes" id="UP000694429"/>
    </source>
</evidence>
<reference evidence="4" key="2">
    <citation type="submission" date="2018-10" db="EMBL/GenBank/DDBJ databases">
        <title>De novo assembly of a Great Dane genome.</title>
        <authorList>
            <person name="Kidd J.M."/>
            <person name="Pendleton A.L."/>
            <person name="Shen F."/>
            <person name="Emery S."/>
        </authorList>
    </citation>
    <scope>NUCLEOTIDE SEQUENCE [LARGE SCALE GENOMIC DNA]</scope>
    <source>
        <strain evidence="4">Great Dane</strain>
    </source>
</reference>
<dbReference type="AlphaFoldDB" id="A0A8C0NII5"/>
<dbReference type="Ensembl" id="ENSCAFT00000093206.2">
    <property type="protein sequence ID" value="ENSCAFP00000058103.1"/>
    <property type="gene ID" value="ENSCAFG00000045470.2"/>
</dbReference>
<protein>
    <recommendedName>
        <fullName evidence="7">Protein FAM3A</fullName>
    </recommendedName>
</protein>
<name>A0A8C0NII5_CANLF</name>
<evidence type="ECO:0000313" key="5">
    <source>
        <dbReference type="Proteomes" id="UP000002254"/>
    </source>
</evidence>
<evidence type="ECO:0008006" key="7">
    <source>
        <dbReference type="Google" id="ProtNLM"/>
    </source>
</evidence>
<dbReference type="Proteomes" id="UP000694429">
    <property type="component" value="Chromosome X"/>
</dbReference>
<keyword evidence="1" id="KW-0812">Transmembrane</keyword>
<evidence type="ECO:0000313" key="3">
    <source>
        <dbReference type="Ensembl" id="ENSCAFP00030026258.1"/>
    </source>
</evidence>
<proteinExistence type="predicted"/>
<reference evidence="3" key="4">
    <citation type="submission" date="2025-05" db="UniProtKB">
        <authorList>
            <consortium name="Ensembl"/>
        </authorList>
    </citation>
    <scope>IDENTIFICATION</scope>
</reference>
<reference evidence="2 5" key="1">
    <citation type="journal article" date="2005" name="Nature">
        <title>Genome sequence, comparative analysis and haplotype structure of the domestic dog.</title>
        <authorList>
            <consortium name="Broad Sequencing Platform"/>
            <person name="Lindblad-Toh K."/>
            <person name="Wade C.M."/>
            <person name="Mikkelsen T.S."/>
            <person name="Karlsson E.K."/>
            <person name="Jaffe D.B."/>
            <person name="Kamal M."/>
            <person name="Clamp M."/>
            <person name="Chang J.L."/>
            <person name="Kulbokas E.J. III"/>
            <person name="Zody M.C."/>
            <person name="Mauceli E."/>
            <person name="Xie X."/>
            <person name="Breen M."/>
            <person name="Wayne R.K."/>
            <person name="Ostrander E.A."/>
            <person name="Ponting C.P."/>
            <person name="Galibert F."/>
            <person name="Smith D.R."/>
            <person name="DeJong P.J."/>
            <person name="Kirkness E."/>
            <person name="Alvarez P."/>
            <person name="Biagi T."/>
            <person name="Brockman W."/>
            <person name="Butler J."/>
            <person name="Chin C.W."/>
            <person name="Cook A."/>
            <person name="Cuff J."/>
            <person name="Daly M.J."/>
            <person name="DeCaprio D."/>
            <person name="Gnerre S."/>
            <person name="Grabherr M."/>
            <person name="Kellis M."/>
            <person name="Kleber M."/>
            <person name="Bardeleben C."/>
            <person name="Goodstadt L."/>
            <person name="Heger A."/>
            <person name="Hitte C."/>
            <person name="Kim L."/>
            <person name="Koepfli K.P."/>
            <person name="Parker H.G."/>
            <person name="Pollinger J.P."/>
            <person name="Searle S.M."/>
            <person name="Sutter N.B."/>
            <person name="Thomas R."/>
            <person name="Webber C."/>
            <person name="Baldwin J."/>
            <person name="Abebe A."/>
            <person name="Abouelleil A."/>
            <person name="Aftuck L."/>
            <person name="Ait-Zahra M."/>
            <person name="Aldredge T."/>
            <person name="Allen N."/>
            <person name="An P."/>
            <person name="Anderson S."/>
            <person name="Antoine C."/>
            <person name="Arachchi H."/>
            <person name="Aslam A."/>
            <person name="Ayotte L."/>
            <person name="Bachantsang P."/>
            <person name="Barry A."/>
            <person name="Bayul T."/>
            <person name="Benamara M."/>
            <person name="Berlin A."/>
            <person name="Bessette D."/>
            <person name="Blitshteyn B."/>
            <person name="Bloom T."/>
            <person name="Blye J."/>
            <person name="Boguslavskiy L."/>
            <person name="Bonnet C."/>
            <person name="Boukhgalter B."/>
            <person name="Brown A."/>
            <person name="Cahill P."/>
            <person name="Calixte N."/>
            <person name="Camarata J."/>
            <person name="Cheshatsang Y."/>
            <person name="Chu J."/>
            <person name="Citroen M."/>
            <person name="Collymore A."/>
            <person name="Cooke P."/>
            <person name="Dawoe T."/>
            <person name="Daza R."/>
            <person name="Decktor K."/>
            <person name="DeGray S."/>
            <person name="Dhargay N."/>
            <person name="Dooley K."/>
            <person name="Dooley K."/>
            <person name="Dorje P."/>
            <person name="Dorjee K."/>
            <person name="Dorris L."/>
            <person name="Duffey N."/>
            <person name="Dupes A."/>
            <person name="Egbiremolen O."/>
            <person name="Elong R."/>
            <person name="Falk J."/>
            <person name="Farina A."/>
            <person name="Faro S."/>
            <person name="Ferguson D."/>
            <person name="Ferreira P."/>
            <person name="Fisher S."/>
            <person name="FitzGerald M."/>
            <person name="Foley K."/>
            <person name="Foley C."/>
            <person name="Franke A."/>
            <person name="Friedrich D."/>
            <person name="Gage D."/>
            <person name="Garber M."/>
            <person name="Gearin G."/>
            <person name="Giannoukos G."/>
            <person name="Goode T."/>
            <person name="Goyette A."/>
            <person name="Graham J."/>
            <person name="Grandbois E."/>
            <person name="Gyaltsen K."/>
            <person name="Hafez N."/>
            <person name="Hagopian D."/>
            <person name="Hagos B."/>
            <person name="Hall J."/>
            <person name="Healy C."/>
            <person name="Hegarty R."/>
            <person name="Honan T."/>
            <person name="Horn A."/>
            <person name="Houde N."/>
            <person name="Hughes L."/>
            <person name="Hunnicutt L."/>
            <person name="Husby M."/>
            <person name="Jester B."/>
            <person name="Jones C."/>
            <person name="Kamat A."/>
            <person name="Kanga B."/>
            <person name="Kells C."/>
            <person name="Khazanovich D."/>
            <person name="Kieu A.C."/>
            <person name="Kisner P."/>
            <person name="Kumar M."/>
            <person name="Lance K."/>
            <person name="Landers T."/>
            <person name="Lara M."/>
            <person name="Lee W."/>
            <person name="Leger J.P."/>
            <person name="Lennon N."/>
            <person name="Leuper L."/>
            <person name="LeVine S."/>
            <person name="Liu J."/>
            <person name="Liu X."/>
            <person name="Lokyitsang Y."/>
            <person name="Lokyitsang T."/>
            <person name="Lui A."/>
            <person name="Macdonald J."/>
            <person name="Major J."/>
            <person name="Marabella R."/>
            <person name="Maru K."/>
            <person name="Matthews C."/>
            <person name="McDonough S."/>
            <person name="Mehta T."/>
            <person name="Meldrim J."/>
            <person name="Melnikov A."/>
            <person name="Meneus L."/>
            <person name="Mihalev A."/>
            <person name="Mihova T."/>
            <person name="Miller K."/>
            <person name="Mittelman R."/>
            <person name="Mlenga V."/>
            <person name="Mulrain L."/>
            <person name="Munson G."/>
            <person name="Navidi A."/>
            <person name="Naylor J."/>
            <person name="Nguyen T."/>
            <person name="Nguyen N."/>
            <person name="Nguyen C."/>
            <person name="Nguyen T."/>
            <person name="Nicol R."/>
            <person name="Norbu N."/>
            <person name="Norbu C."/>
            <person name="Novod N."/>
            <person name="Nyima T."/>
            <person name="Olandt P."/>
            <person name="O'Neill B."/>
            <person name="O'Neill K."/>
            <person name="Osman S."/>
            <person name="Oyono L."/>
            <person name="Patti C."/>
            <person name="Perrin D."/>
            <person name="Phunkhang P."/>
            <person name="Pierre F."/>
            <person name="Priest M."/>
            <person name="Rachupka A."/>
            <person name="Raghuraman S."/>
            <person name="Rameau R."/>
            <person name="Ray V."/>
            <person name="Raymond C."/>
            <person name="Rege F."/>
            <person name="Rise C."/>
            <person name="Rogers J."/>
            <person name="Rogov P."/>
            <person name="Sahalie J."/>
            <person name="Settipalli S."/>
            <person name="Sharpe T."/>
            <person name="Shea T."/>
            <person name="Sheehan M."/>
            <person name="Sherpa N."/>
            <person name="Shi J."/>
            <person name="Shih D."/>
            <person name="Sloan J."/>
            <person name="Smith C."/>
            <person name="Sparrow T."/>
            <person name="Stalker J."/>
            <person name="Stange-Thomann N."/>
            <person name="Stavropoulos S."/>
            <person name="Stone C."/>
            <person name="Stone S."/>
            <person name="Sykes S."/>
            <person name="Tchuinga P."/>
            <person name="Tenzing P."/>
            <person name="Tesfaye S."/>
            <person name="Thoulutsang D."/>
            <person name="Thoulutsang Y."/>
            <person name="Topham K."/>
            <person name="Topping I."/>
            <person name="Tsamla T."/>
            <person name="Vassiliev H."/>
            <person name="Venkataraman V."/>
            <person name="Vo A."/>
            <person name="Wangchuk T."/>
            <person name="Wangdi T."/>
            <person name="Weiand M."/>
            <person name="Wilkinson J."/>
            <person name="Wilson A."/>
            <person name="Yadav S."/>
            <person name="Yang S."/>
            <person name="Yang X."/>
            <person name="Young G."/>
            <person name="Yu Q."/>
            <person name="Zainoun J."/>
            <person name="Zembek L."/>
            <person name="Zimmer A."/>
            <person name="Lander E.S."/>
        </authorList>
    </citation>
    <scope>NUCLEOTIDE SEQUENCE [LARGE SCALE GENOMIC DNA]</scope>
    <source>
        <strain evidence="2">Boxer</strain>
    </source>
</reference>
<keyword evidence="1" id="KW-0472">Membrane</keyword>
<evidence type="ECO:0000256" key="1">
    <source>
        <dbReference type="SAM" id="Phobius"/>
    </source>
</evidence>
<keyword evidence="1" id="KW-1133">Transmembrane helix</keyword>
<feature type="transmembrane region" description="Helical" evidence="1">
    <location>
        <begin position="6"/>
        <end position="28"/>
    </location>
</feature>
<dbReference type="Ensembl" id="ENSCAFT00040040098.1">
    <property type="protein sequence ID" value="ENSCAFP00040034997.1"/>
    <property type="gene ID" value="ENSCAFG00040021602.1"/>
</dbReference>
<evidence type="ECO:0000313" key="4">
    <source>
        <dbReference type="Ensembl" id="ENSCAFP00040034997.1"/>
    </source>
</evidence>
<dbReference type="Proteomes" id="UP000694542">
    <property type="component" value="Chromosome X"/>
</dbReference>
<organism evidence="3 6">
    <name type="scientific">Canis lupus familiaris</name>
    <name type="common">Dog</name>
    <name type="synonym">Canis familiaris</name>
    <dbReference type="NCBI Taxonomy" id="9615"/>
    <lineage>
        <taxon>Eukaryota</taxon>
        <taxon>Metazoa</taxon>
        <taxon>Chordata</taxon>
        <taxon>Craniata</taxon>
        <taxon>Vertebrata</taxon>
        <taxon>Euteleostomi</taxon>
        <taxon>Mammalia</taxon>
        <taxon>Eutheria</taxon>
        <taxon>Laurasiatheria</taxon>
        <taxon>Carnivora</taxon>
        <taxon>Caniformia</taxon>
        <taxon>Canidae</taxon>
        <taxon>Canis</taxon>
    </lineage>
</organism>
<dbReference type="OrthoDB" id="10350455at2759"/>
<sequence>MSLAPGPLCIVALIVAMGLTWIMVSILLGGPGSGFPRIQQLFISECGTLPCSVVEATSVASWACGQRLWVG</sequence>
<reference evidence="3" key="3">
    <citation type="submission" date="2019-03" db="EMBL/GenBank/DDBJ databases">
        <authorList>
            <person name="Warren W.C."/>
            <person name="Johnson G.S."/>
        </authorList>
    </citation>
    <scope>NUCLEOTIDE SEQUENCE [LARGE SCALE GENOMIC DNA]</scope>
    <source>
        <strain evidence="3">Basenji</strain>
    </source>
</reference>
<dbReference type="Ensembl" id="ENSCAFT00030030109.1">
    <property type="protein sequence ID" value="ENSCAFP00030026258.1"/>
    <property type="gene ID" value="ENSCAFG00030016344.1"/>
</dbReference>
<dbReference type="Proteomes" id="UP000002254">
    <property type="component" value="Chromosome X"/>
</dbReference>
<accession>A0A8C0NII5</accession>
<evidence type="ECO:0000313" key="2">
    <source>
        <dbReference type="Ensembl" id="ENSCAFP00000058103.1"/>
    </source>
</evidence>